<dbReference type="RefSeq" id="WP_086814904.1">
    <property type="nucleotide sequence ID" value="NZ_BJMM01000049.1"/>
</dbReference>
<proteinExistence type="predicted"/>
<accession>A0A4Y3R976</accession>
<name>A0A4Y3R976_STRCI</name>
<dbReference type="EMBL" id="BJMM01000049">
    <property type="protein sequence ID" value="GEB53368.1"/>
    <property type="molecule type" value="Genomic_DNA"/>
</dbReference>
<organism evidence="3 4">
    <name type="scientific">Streptomyces cacaoi</name>
    <dbReference type="NCBI Taxonomy" id="1898"/>
    <lineage>
        <taxon>Bacteria</taxon>
        <taxon>Bacillati</taxon>
        <taxon>Actinomycetota</taxon>
        <taxon>Actinomycetes</taxon>
        <taxon>Kitasatosporales</taxon>
        <taxon>Streptomycetaceae</taxon>
        <taxon>Streptomyces</taxon>
    </lineage>
</organism>
<gene>
    <name evidence="3" type="ORF">SCA03_59190</name>
</gene>
<sequence length="196" mass="19671">MRVNRITATAVTCSLAASLGLGAAGAAGASAPADRGDATHRGPGHRALPVAQADAASAGARVARHNRVLKGVVKPVDQLTRLLTEVGGLQSRKLTPQRAEHHSTAMARAVAPLTATRPGSAGTPPQTMAAQAARDLRDRVDALLRAAVRGDVAGRDAAAGRAVTGGSNLMAAALMSGKLPAPDLKGLPKLPSATGR</sequence>
<evidence type="ECO:0008006" key="5">
    <source>
        <dbReference type="Google" id="ProtNLM"/>
    </source>
</evidence>
<feature type="region of interest" description="Disordered" evidence="1">
    <location>
        <begin position="26"/>
        <end position="45"/>
    </location>
</feature>
<keyword evidence="2" id="KW-0732">Signal</keyword>
<protein>
    <recommendedName>
        <fullName evidence="5">ATP-binding protein</fullName>
    </recommendedName>
</protein>
<feature type="signal peptide" evidence="2">
    <location>
        <begin position="1"/>
        <end position="23"/>
    </location>
</feature>
<dbReference type="AlphaFoldDB" id="A0A4Y3R976"/>
<keyword evidence="4" id="KW-1185">Reference proteome</keyword>
<dbReference type="Proteomes" id="UP000319210">
    <property type="component" value="Unassembled WGS sequence"/>
</dbReference>
<evidence type="ECO:0000256" key="2">
    <source>
        <dbReference type="SAM" id="SignalP"/>
    </source>
</evidence>
<evidence type="ECO:0000313" key="3">
    <source>
        <dbReference type="EMBL" id="GEB53368.1"/>
    </source>
</evidence>
<evidence type="ECO:0000313" key="4">
    <source>
        <dbReference type="Proteomes" id="UP000319210"/>
    </source>
</evidence>
<feature type="chain" id="PRO_5038710162" description="ATP-binding protein" evidence="2">
    <location>
        <begin position="24"/>
        <end position="196"/>
    </location>
</feature>
<reference evidence="3 4" key="1">
    <citation type="submission" date="2019-06" db="EMBL/GenBank/DDBJ databases">
        <title>Whole genome shotgun sequence of Streptomyces cacaoi subsp. cacaoi NBRC 12748.</title>
        <authorList>
            <person name="Hosoyama A."/>
            <person name="Uohara A."/>
            <person name="Ohji S."/>
            <person name="Ichikawa N."/>
        </authorList>
    </citation>
    <scope>NUCLEOTIDE SEQUENCE [LARGE SCALE GENOMIC DNA]</scope>
    <source>
        <strain evidence="3 4">NBRC 12748</strain>
    </source>
</reference>
<evidence type="ECO:0000256" key="1">
    <source>
        <dbReference type="SAM" id="MobiDB-lite"/>
    </source>
</evidence>
<comment type="caution">
    <text evidence="3">The sequence shown here is derived from an EMBL/GenBank/DDBJ whole genome shotgun (WGS) entry which is preliminary data.</text>
</comment>